<sequence>MRKTASTHWWILAAACCCMLLCATPSSAAESDAINATPKIDNVGFMKNPPKELVDRFPMCDAFLNVEWIDKEKKIGISHYSLYNEKGEKVVQSIDALIHLDPQFPRYDYSTTEYYPGSSIDSPKQPFNKKNLHNLRSLIKNGKVDRTNIDLRIKGNSRGIEFARLPYESYSLANHQRNICVPYPGNHRMWLAENKYISKIYSNDKLKKIRKTLESAHLMSNKISILEGFDCFLSVDLNFDGKQDYYACNSLLYSVGDDYYELIRGSHAEYGKLKFPPFCRKCEINAFSDCYLTTDGEQFFLNNQCNLTESTKGDE</sequence>
<reference evidence="2 3" key="1">
    <citation type="submission" date="2019-04" db="EMBL/GenBank/DDBJ databases">
        <title>Isolation and culture of sulfate reducing bacteria from the cold seep of the South China Sea.</title>
        <authorList>
            <person name="Sun C."/>
            <person name="Liu R."/>
        </authorList>
    </citation>
    <scope>NUCLEOTIDE SEQUENCE [LARGE SCALE GENOMIC DNA]</scope>
    <source>
        <strain evidence="2 3">CS1</strain>
    </source>
</reference>
<accession>A0ABX6NBP6</accession>
<proteinExistence type="predicted"/>
<organism evidence="2 3">
    <name type="scientific">Oceanidesulfovibrio marinus</name>
    <dbReference type="NCBI Taxonomy" id="370038"/>
    <lineage>
        <taxon>Bacteria</taxon>
        <taxon>Pseudomonadati</taxon>
        <taxon>Thermodesulfobacteriota</taxon>
        <taxon>Desulfovibrionia</taxon>
        <taxon>Desulfovibrionales</taxon>
        <taxon>Desulfovibrionaceae</taxon>
        <taxon>Oceanidesulfovibrio</taxon>
    </lineage>
</organism>
<feature type="signal peptide" evidence="1">
    <location>
        <begin position="1"/>
        <end position="28"/>
    </location>
</feature>
<evidence type="ECO:0008006" key="4">
    <source>
        <dbReference type="Google" id="ProtNLM"/>
    </source>
</evidence>
<evidence type="ECO:0000256" key="1">
    <source>
        <dbReference type="SAM" id="SignalP"/>
    </source>
</evidence>
<dbReference type="EMBL" id="CP039543">
    <property type="protein sequence ID" value="QJT08010.1"/>
    <property type="molecule type" value="Genomic_DNA"/>
</dbReference>
<feature type="chain" id="PRO_5047506273" description="DKNYY family protein" evidence="1">
    <location>
        <begin position="29"/>
        <end position="315"/>
    </location>
</feature>
<dbReference type="PROSITE" id="PS51257">
    <property type="entry name" value="PROKAR_LIPOPROTEIN"/>
    <property type="match status" value="1"/>
</dbReference>
<evidence type="ECO:0000313" key="3">
    <source>
        <dbReference type="Proteomes" id="UP000503251"/>
    </source>
</evidence>
<keyword evidence="3" id="KW-1185">Reference proteome</keyword>
<dbReference type="Proteomes" id="UP000503251">
    <property type="component" value="Chromosome"/>
</dbReference>
<protein>
    <recommendedName>
        <fullName evidence="4">DKNYY family protein</fullName>
    </recommendedName>
</protein>
<name>A0ABX6NBP6_9BACT</name>
<gene>
    <name evidence="2" type="ORF">E8L03_03295</name>
</gene>
<dbReference type="RefSeq" id="WP_171266566.1">
    <property type="nucleotide sequence ID" value="NZ_CP039543.1"/>
</dbReference>
<keyword evidence="1" id="KW-0732">Signal</keyword>
<evidence type="ECO:0000313" key="2">
    <source>
        <dbReference type="EMBL" id="QJT08010.1"/>
    </source>
</evidence>